<gene>
    <name evidence="2" type="ORF">OLNPMGDC_00041</name>
</gene>
<name>A0A7G9YT16_9EURY</name>
<sequence length="335" mass="36205">MFVGIDHGTVEIRFAVLDEGEAGRASVFELSRKKAAEIDTGGIIREIEGGLELKIKEIKLVALTYSMGDGFSAIKDINKVRNRGVTSEEGAGAKVGGGTKVFDTILAAGIPTIMIPGIHAGSETIDRRMKFFSHCASPEKVGVAYHIYKKGFENFIFADISSNTVTMSVAKGKIVGAIDACLGSPGLYQGPIDLQMIREIDEGRITANEAFSNSGVLRKNWTNASAGNEDLAMDALSLFAAMEIAAMRVLMTDYGVDAREYKIFLTGSVGEREEIKQRIDRLLDISSETVTITMYSAAIGCAEIARDVFYGAKKILGIEVEEPQENKLLTQINAD</sequence>
<evidence type="ECO:0000313" key="2">
    <source>
        <dbReference type="EMBL" id="QNO51150.1"/>
    </source>
</evidence>
<proteinExistence type="inferred from homology"/>
<evidence type="ECO:0000256" key="1">
    <source>
        <dbReference type="HAMAP-Rule" id="MF_01087"/>
    </source>
</evidence>
<dbReference type="EMBL" id="MT631461">
    <property type="protein sequence ID" value="QNO51150.1"/>
    <property type="molecule type" value="Genomic_DNA"/>
</dbReference>
<dbReference type="SUPFAM" id="SSF53067">
    <property type="entry name" value="Actin-like ATPase domain"/>
    <property type="match status" value="1"/>
</dbReference>
<dbReference type="HAMAP" id="MF_01087">
    <property type="entry name" value="UPF0285"/>
    <property type="match status" value="1"/>
</dbReference>
<protein>
    <recommendedName>
        <fullName evidence="1">UPF0285 protein OLNPMGDC_00041</fullName>
    </recommendedName>
</protein>
<reference evidence="2" key="1">
    <citation type="submission" date="2020-06" db="EMBL/GenBank/DDBJ databases">
        <title>Unique genomic features of the anaerobic methanotrophic archaea.</title>
        <authorList>
            <person name="Chadwick G.L."/>
            <person name="Skennerton C.T."/>
            <person name="Laso-Perez R."/>
            <person name="Leu A.O."/>
            <person name="Speth D.R."/>
            <person name="Yu H."/>
            <person name="Morgan-Lang C."/>
            <person name="Hatzenpichler R."/>
            <person name="Goudeau D."/>
            <person name="Malmstrom R."/>
            <person name="Brazelton W.J."/>
            <person name="Woyke T."/>
            <person name="Hallam S.J."/>
            <person name="Tyson G.W."/>
            <person name="Wegener G."/>
            <person name="Boetius A."/>
            <person name="Orphan V."/>
        </authorList>
    </citation>
    <scope>NUCLEOTIDE SEQUENCE</scope>
</reference>
<dbReference type="AlphaFoldDB" id="A0A7G9YT16"/>
<accession>A0A7G9YT16</accession>
<dbReference type="InterPro" id="IPR043129">
    <property type="entry name" value="ATPase_NBD"/>
</dbReference>
<comment type="similarity">
    <text evidence="1">Belongs to the UPF0285 family.</text>
</comment>
<dbReference type="NCBIfam" id="TIGR03281">
    <property type="entry name" value="methan_mark_12"/>
    <property type="match status" value="1"/>
</dbReference>
<dbReference type="InterPro" id="IPR016735">
    <property type="entry name" value="Methan_mark_12"/>
</dbReference>
<organism evidence="2">
    <name type="scientific">Candidatus Methanophagaceae archaeon ANME-1 ERB6</name>
    <dbReference type="NCBI Taxonomy" id="2759912"/>
    <lineage>
        <taxon>Archaea</taxon>
        <taxon>Methanobacteriati</taxon>
        <taxon>Methanobacteriota</taxon>
        <taxon>Stenosarchaea group</taxon>
        <taxon>Methanomicrobia</taxon>
        <taxon>Candidatus Methanophagales</taxon>
        <taxon>Candidatus Methanophagaceae</taxon>
    </lineage>
</organism>